<reference evidence="2" key="1">
    <citation type="submission" date="2017-09" db="EMBL/GenBank/DDBJ databases">
        <title>Depth-based differentiation of microbial function through sediment-hosted aquifers and enrichment of novel symbionts in the deep terrestrial subsurface.</title>
        <authorList>
            <person name="Probst A.J."/>
            <person name="Ladd B."/>
            <person name="Jarett J.K."/>
            <person name="Geller-Mcgrath D.E."/>
            <person name="Sieber C.M.K."/>
            <person name="Emerson J.B."/>
            <person name="Anantharaman K."/>
            <person name="Thomas B.C."/>
            <person name="Malmstrom R."/>
            <person name="Stieglmeier M."/>
            <person name="Klingl A."/>
            <person name="Woyke T."/>
            <person name="Ryan C.M."/>
            <person name="Banfield J.F."/>
        </authorList>
    </citation>
    <scope>NUCLEOTIDE SEQUENCE [LARGE SCALE GENOMIC DNA]</scope>
</reference>
<protein>
    <recommendedName>
        <fullName evidence="3">Zeta toxin domain-containing protein</fullName>
    </recommendedName>
</protein>
<dbReference type="SUPFAM" id="SSF52540">
    <property type="entry name" value="P-loop containing nucleoside triphosphate hydrolases"/>
    <property type="match status" value="1"/>
</dbReference>
<gene>
    <name evidence="1" type="ORF">CO173_03560</name>
</gene>
<proteinExistence type="predicted"/>
<dbReference type="InterPro" id="IPR027417">
    <property type="entry name" value="P-loop_NTPase"/>
</dbReference>
<dbReference type="PANTHER" id="PTHR13308:SF40">
    <property type="entry name" value="NEDD4-BINDING PROTEIN 2-LIKE 1"/>
    <property type="match status" value="1"/>
</dbReference>
<organism evidence="1 2">
    <name type="scientific">Candidatus Uhrbacteria bacterium CG_4_9_14_3_um_filter_41_35</name>
    <dbReference type="NCBI Taxonomy" id="1975034"/>
    <lineage>
        <taxon>Bacteria</taxon>
        <taxon>Candidatus Uhriibacteriota</taxon>
    </lineage>
</organism>
<comment type="caution">
    <text evidence="1">The sequence shown here is derived from an EMBL/GenBank/DDBJ whole genome shotgun (WGS) entry which is preliminary data.</text>
</comment>
<evidence type="ECO:0008006" key="3">
    <source>
        <dbReference type="Google" id="ProtNLM"/>
    </source>
</evidence>
<evidence type="ECO:0000313" key="1">
    <source>
        <dbReference type="EMBL" id="PJA46141.1"/>
    </source>
</evidence>
<dbReference type="EMBL" id="PFWT01000016">
    <property type="protein sequence ID" value="PJA46141.1"/>
    <property type="molecule type" value="Genomic_DNA"/>
</dbReference>
<sequence>MMKTVIVMQGISGAGKTLYVTSYYPEAVVVSANNYFTDTFQNYRFDRRFIQHSHNQCLSHFNSALEHGKELVIVDNTNTTIDEIEAYAKLALEAAGYRVEVHTILEDPEVAHARNIHSVPLHAVMNQHQKLESSLKHMRQSWHHSFVCV</sequence>
<dbReference type="Proteomes" id="UP000231263">
    <property type="component" value="Unassembled WGS sequence"/>
</dbReference>
<dbReference type="InterPro" id="IPR026302">
    <property type="entry name" value="NEDD4-bd_p2"/>
</dbReference>
<dbReference type="Gene3D" id="3.40.50.300">
    <property type="entry name" value="P-loop containing nucleotide triphosphate hydrolases"/>
    <property type="match status" value="1"/>
</dbReference>
<dbReference type="PANTHER" id="PTHR13308">
    <property type="entry name" value="NEDD4-BINDING PROTEIN 2-LIKE 1"/>
    <property type="match status" value="1"/>
</dbReference>
<dbReference type="AlphaFoldDB" id="A0A2M7XE33"/>
<name>A0A2M7XE33_9BACT</name>
<dbReference type="Pfam" id="PF13671">
    <property type="entry name" value="AAA_33"/>
    <property type="match status" value="1"/>
</dbReference>
<accession>A0A2M7XE33</accession>
<evidence type="ECO:0000313" key="2">
    <source>
        <dbReference type="Proteomes" id="UP000231263"/>
    </source>
</evidence>